<accession>A0A1G7QTV0</accession>
<dbReference type="NCBIfam" id="TIGR01515">
    <property type="entry name" value="branching_enzym"/>
    <property type="match status" value="1"/>
</dbReference>
<evidence type="ECO:0000256" key="5">
    <source>
        <dbReference type="ARBA" id="ARBA00012541"/>
    </source>
</evidence>
<evidence type="ECO:0000256" key="8">
    <source>
        <dbReference type="ARBA" id="ARBA00022679"/>
    </source>
</evidence>
<evidence type="ECO:0000256" key="4">
    <source>
        <dbReference type="ARBA" id="ARBA00009000"/>
    </source>
</evidence>
<dbReference type="STRING" id="120956.SAMN05421791_102217"/>
<dbReference type="Gene3D" id="3.20.20.80">
    <property type="entry name" value="Glycosidases"/>
    <property type="match status" value="1"/>
</dbReference>
<dbReference type="CDD" id="cd11322">
    <property type="entry name" value="AmyAc_Glg_BE"/>
    <property type="match status" value="1"/>
</dbReference>
<evidence type="ECO:0000256" key="6">
    <source>
        <dbReference type="ARBA" id="ARBA00022600"/>
    </source>
</evidence>
<gene>
    <name evidence="14" type="ORF">SAMN05421791_102217</name>
</gene>
<keyword evidence="6" id="KW-0321">Glycogen metabolism</keyword>
<sequence>MKFSLDRNRLINEIKKFAFEIHDQAYHFLGSKRIESHSNGYQFSVWAPKAWQVYLLGDFSNWENLPMERVEGGVWTLFVEKAQAGQCYKYGIDHGNNHIEYKIDPYAIRFETPPQDASIIEDLDDYYWKDHDWLQKRKLKDKYASPLQIYEVHLSSWRQHPDGRHYSFKELAHSLVPYVKEMGYTHIEFMPLTAFPYPPSWGYQVTGYYAVAGQYGRSNDFKYFVDFAHQEGIGVILDWVPGHFNRNANALAYFDGHACYEYQDAQKAENYSWGSLNFDLGKLQVQSFLISNLNYWLTEFHLDGIRADAISNILYLDFDQGPWTPNQYGSNENLEGFAFLQMMNQWVQDYYPDVYMIAEEATSSSGITLEIAKGGLGFDYKWNMGWMNDVLRFFQLPYDQRPNQLRLITFVFMYQFKERYLLPFSHDEVVHGKKSLLAKMPGDRYDQFADLRLLHAYMLAQPGKQLHFMGNELGQFLEWRYYEELDWKGLSREYNSEYQTFIRTINTIGLERPEFYQLDHSPKGITILDADDLTRGLLSLIRWSKDKKSYSIIMINFSKNHYYDVEIGVPESGEYKVYLNSQAQEFAGYQTDWLKTYHSFNKACQKQDYSCLIEVPALSVQFIEHIYYQDRKEKGANQLASKH</sequence>
<dbReference type="InterPro" id="IPR017853">
    <property type="entry name" value="GH"/>
</dbReference>
<dbReference type="PIRSF" id="PIRSF000463">
    <property type="entry name" value="GlgB"/>
    <property type="match status" value="1"/>
</dbReference>
<reference evidence="14 15" key="1">
    <citation type="submission" date="2016-10" db="EMBL/GenBank/DDBJ databases">
        <authorList>
            <person name="de Groot N.N."/>
        </authorList>
    </citation>
    <scope>NUCLEOTIDE SEQUENCE [LARGE SCALE GENOMIC DNA]</scope>
    <source>
        <strain evidence="14 15">ATCC BAA-466</strain>
    </source>
</reference>
<dbReference type="GO" id="GO:0005978">
    <property type="term" value="P:glycogen biosynthetic process"/>
    <property type="evidence" value="ECO:0007669"/>
    <property type="project" value="UniProtKB-UniRule"/>
</dbReference>
<evidence type="ECO:0000256" key="11">
    <source>
        <dbReference type="NCBIfam" id="TIGR01515"/>
    </source>
</evidence>
<dbReference type="SUPFAM" id="SSF51011">
    <property type="entry name" value="Glycosyl hydrolase domain"/>
    <property type="match status" value="1"/>
</dbReference>
<comment type="pathway">
    <text evidence="3">Glycan biosynthesis; glycogen biosynthesis.</text>
</comment>
<dbReference type="SUPFAM" id="SSF51445">
    <property type="entry name" value="(Trans)glycosidases"/>
    <property type="match status" value="1"/>
</dbReference>
<dbReference type="InterPro" id="IPR044143">
    <property type="entry name" value="GlgB_N_E_set_prok"/>
</dbReference>
<dbReference type="InterPro" id="IPR037439">
    <property type="entry name" value="Branching_enzy"/>
</dbReference>
<evidence type="ECO:0000256" key="3">
    <source>
        <dbReference type="ARBA" id="ARBA00004964"/>
    </source>
</evidence>
<feature type="domain" description="Glycosyl hydrolase family 13 catalytic" evidence="13">
    <location>
        <begin position="148"/>
        <end position="512"/>
    </location>
</feature>
<dbReference type="RefSeq" id="WP_090289299.1">
    <property type="nucleotide sequence ID" value="NZ_FNCK01000002.1"/>
</dbReference>
<dbReference type="OrthoDB" id="9800174at2"/>
<dbReference type="InterPro" id="IPR013783">
    <property type="entry name" value="Ig-like_fold"/>
</dbReference>
<dbReference type="InterPro" id="IPR013780">
    <property type="entry name" value="Glyco_hydro_b"/>
</dbReference>
<evidence type="ECO:0000256" key="7">
    <source>
        <dbReference type="ARBA" id="ARBA00022676"/>
    </source>
</evidence>
<dbReference type="SMART" id="SM00642">
    <property type="entry name" value="Aamy"/>
    <property type="match status" value="1"/>
</dbReference>
<comment type="catalytic activity">
    <reaction evidence="1">
        <text>Transfers a segment of a (1-&gt;4)-alpha-D-glucan chain to a primary hydroxy group in a similar glucan chain.</text>
        <dbReference type="EC" id="2.4.1.18"/>
    </reaction>
</comment>
<evidence type="ECO:0000313" key="14">
    <source>
        <dbReference type="EMBL" id="SDG01942.1"/>
    </source>
</evidence>
<dbReference type="GO" id="GO:0043169">
    <property type="term" value="F:cation binding"/>
    <property type="evidence" value="ECO:0007669"/>
    <property type="project" value="InterPro"/>
</dbReference>
<dbReference type="GO" id="GO:0004553">
    <property type="term" value="F:hydrolase activity, hydrolyzing O-glycosyl compounds"/>
    <property type="evidence" value="ECO:0007669"/>
    <property type="project" value="InterPro"/>
</dbReference>
<dbReference type="Gene3D" id="2.60.40.1180">
    <property type="entry name" value="Golgi alpha-mannosidase II"/>
    <property type="match status" value="1"/>
</dbReference>
<dbReference type="CDD" id="cd02855">
    <property type="entry name" value="E_set_GBE_prok_N"/>
    <property type="match status" value="1"/>
</dbReference>
<dbReference type="Pfam" id="PF02806">
    <property type="entry name" value="Alpha-amylase_C"/>
    <property type="match status" value="1"/>
</dbReference>
<dbReference type="Proteomes" id="UP000199708">
    <property type="component" value="Unassembled WGS sequence"/>
</dbReference>
<protein>
    <recommendedName>
        <fullName evidence="5 11">1,4-alpha-glucan branching enzyme</fullName>
        <ecNumber evidence="5 11">2.4.1.18</ecNumber>
    </recommendedName>
</protein>
<keyword evidence="10" id="KW-0119">Carbohydrate metabolism</keyword>
<proteinExistence type="inferred from homology"/>
<evidence type="ECO:0000259" key="13">
    <source>
        <dbReference type="SMART" id="SM00642"/>
    </source>
</evidence>
<dbReference type="InterPro" id="IPR006047">
    <property type="entry name" value="GH13_cat_dom"/>
</dbReference>
<dbReference type="NCBIfam" id="NF008967">
    <property type="entry name" value="PRK12313.1"/>
    <property type="match status" value="1"/>
</dbReference>
<feature type="active site" description="Proton donor" evidence="12">
    <location>
        <position position="359"/>
    </location>
</feature>
<organism evidence="14 15">
    <name type="scientific">Facklamia miroungae</name>
    <dbReference type="NCBI Taxonomy" id="120956"/>
    <lineage>
        <taxon>Bacteria</taxon>
        <taxon>Bacillati</taxon>
        <taxon>Bacillota</taxon>
        <taxon>Bacilli</taxon>
        <taxon>Lactobacillales</taxon>
        <taxon>Aerococcaceae</taxon>
        <taxon>Facklamia</taxon>
    </lineage>
</organism>
<evidence type="ECO:0000256" key="12">
    <source>
        <dbReference type="PIRSR" id="PIRSR000463-1"/>
    </source>
</evidence>
<comment type="function">
    <text evidence="2">Catalyzes the formation of the alpha-1,6-glucosidic linkages in glycogen by scission of a 1,4-alpha-linked oligosaccharide from growing alpha-1,4-glucan chains and the subsequent attachment of the oligosaccharide to the alpha-1,6 position.</text>
</comment>
<dbReference type="InterPro" id="IPR006048">
    <property type="entry name" value="A-amylase/branching_C"/>
</dbReference>
<dbReference type="AlphaFoldDB" id="A0A1G7QTV0"/>
<name>A0A1G7QTV0_9LACT</name>
<dbReference type="SUPFAM" id="SSF81296">
    <property type="entry name" value="E set domains"/>
    <property type="match status" value="1"/>
</dbReference>
<evidence type="ECO:0000313" key="15">
    <source>
        <dbReference type="Proteomes" id="UP000199708"/>
    </source>
</evidence>
<comment type="similarity">
    <text evidence="4">Belongs to the glycosyl hydrolase 13 family. GlgB subfamily.</text>
</comment>
<dbReference type="InterPro" id="IPR004193">
    <property type="entry name" value="Glyco_hydro_13_N"/>
</dbReference>
<dbReference type="Gene3D" id="2.60.40.10">
    <property type="entry name" value="Immunoglobulins"/>
    <property type="match status" value="1"/>
</dbReference>
<evidence type="ECO:0000256" key="2">
    <source>
        <dbReference type="ARBA" id="ARBA00002953"/>
    </source>
</evidence>
<evidence type="ECO:0000256" key="10">
    <source>
        <dbReference type="ARBA" id="ARBA00023277"/>
    </source>
</evidence>
<keyword evidence="9" id="KW-0320">Glycogen biosynthesis</keyword>
<keyword evidence="7" id="KW-0328">Glycosyltransferase</keyword>
<dbReference type="PANTHER" id="PTHR43651">
    <property type="entry name" value="1,4-ALPHA-GLUCAN-BRANCHING ENZYME"/>
    <property type="match status" value="1"/>
</dbReference>
<dbReference type="InterPro" id="IPR014756">
    <property type="entry name" value="Ig_E-set"/>
</dbReference>
<dbReference type="UniPathway" id="UPA00164"/>
<dbReference type="Pfam" id="PF00128">
    <property type="entry name" value="Alpha-amylase"/>
    <property type="match status" value="1"/>
</dbReference>
<evidence type="ECO:0000256" key="1">
    <source>
        <dbReference type="ARBA" id="ARBA00000826"/>
    </source>
</evidence>
<dbReference type="GO" id="GO:0003844">
    <property type="term" value="F:1,4-alpha-glucan branching enzyme activity"/>
    <property type="evidence" value="ECO:0007669"/>
    <property type="project" value="UniProtKB-UniRule"/>
</dbReference>
<dbReference type="Pfam" id="PF02922">
    <property type="entry name" value="CBM_48"/>
    <property type="match status" value="1"/>
</dbReference>
<dbReference type="EC" id="2.4.1.18" evidence="5 11"/>
<evidence type="ECO:0000256" key="9">
    <source>
        <dbReference type="ARBA" id="ARBA00023056"/>
    </source>
</evidence>
<dbReference type="EMBL" id="FNCK01000002">
    <property type="protein sequence ID" value="SDG01942.1"/>
    <property type="molecule type" value="Genomic_DNA"/>
</dbReference>
<keyword evidence="8" id="KW-0808">Transferase</keyword>
<dbReference type="GO" id="GO:0005829">
    <property type="term" value="C:cytosol"/>
    <property type="evidence" value="ECO:0007669"/>
    <property type="project" value="TreeGrafter"/>
</dbReference>
<feature type="active site" description="Nucleophile" evidence="12">
    <location>
        <position position="308"/>
    </location>
</feature>
<dbReference type="InterPro" id="IPR006407">
    <property type="entry name" value="GlgB"/>
</dbReference>
<dbReference type="PANTHER" id="PTHR43651:SF3">
    <property type="entry name" value="1,4-ALPHA-GLUCAN-BRANCHING ENZYME"/>
    <property type="match status" value="1"/>
</dbReference>
<keyword evidence="15" id="KW-1185">Reference proteome</keyword>